<dbReference type="InterPro" id="IPR038118">
    <property type="entry name" value="BOFC_N_sf"/>
</dbReference>
<dbReference type="Gene3D" id="3.30.70.1740">
    <property type="entry name" value="Bypass-of-forespore C, C-terminal domain"/>
    <property type="match status" value="1"/>
</dbReference>
<dbReference type="InterPro" id="IPR015071">
    <property type="entry name" value="BOFC_N"/>
</dbReference>
<dbReference type="RefSeq" id="WP_193535578.1">
    <property type="nucleotide sequence ID" value="NZ_JADCLJ010000019.1"/>
</dbReference>
<keyword evidence="5" id="KW-1185">Reference proteome</keyword>
<accession>A0ABR9QI02</accession>
<evidence type="ECO:0000313" key="5">
    <source>
        <dbReference type="Proteomes" id="UP001516662"/>
    </source>
</evidence>
<evidence type="ECO:0000256" key="1">
    <source>
        <dbReference type="SAM" id="Phobius"/>
    </source>
</evidence>
<dbReference type="Proteomes" id="UP001516662">
    <property type="component" value="Unassembled WGS sequence"/>
</dbReference>
<organism evidence="4 5">
    <name type="scientific">Litchfieldia luteola</name>
    <dbReference type="NCBI Taxonomy" id="682179"/>
    <lineage>
        <taxon>Bacteria</taxon>
        <taxon>Bacillati</taxon>
        <taxon>Bacillota</taxon>
        <taxon>Bacilli</taxon>
        <taxon>Bacillales</taxon>
        <taxon>Bacillaceae</taxon>
        <taxon>Litchfieldia</taxon>
    </lineage>
</organism>
<name>A0ABR9QI02_9BACI</name>
<dbReference type="EMBL" id="JADCLJ010000019">
    <property type="protein sequence ID" value="MBE4908120.1"/>
    <property type="molecule type" value="Genomic_DNA"/>
</dbReference>
<feature type="domain" description="Bypass of forespore C C-terminal" evidence="2">
    <location>
        <begin position="110"/>
        <end position="183"/>
    </location>
</feature>
<protein>
    <submittedName>
        <fullName evidence="4">Intercompartmental signaling factor BofC</fullName>
    </submittedName>
</protein>
<feature type="transmembrane region" description="Helical" evidence="1">
    <location>
        <begin position="7"/>
        <end position="24"/>
    </location>
</feature>
<proteinExistence type="predicted"/>
<dbReference type="Pfam" id="PF08955">
    <property type="entry name" value="BofC_C"/>
    <property type="match status" value="1"/>
</dbReference>
<evidence type="ECO:0000259" key="2">
    <source>
        <dbReference type="Pfam" id="PF08955"/>
    </source>
</evidence>
<sequence>MRPSIRIFTWTTIILFSIFYFGFLKEAPSTHELNRAEASTEIVEKENKAYEVNGPLTITVILERLYLDGEVSEEIVEETIWSMEDFWAQYEDWQLVHQDEEQIVFQQQIDDISPLLKSNGYFGITDDGILTIYEGKPKESTKVIQSFFQIDVKKLESHQHTRLKEGIRVSSKDHYEDIIETFKTLSATPTTNTLKD</sequence>
<keyword evidence="1" id="KW-0472">Membrane</keyword>
<dbReference type="Gene3D" id="3.10.20.420">
    <property type="entry name" value="Bypass-of-forespore C, N-terminal domain"/>
    <property type="match status" value="1"/>
</dbReference>
<keyword evidence="1" id="KW-0812">Transmembrane</keyword>
<dbReference type="InterPro" id="IPR015050">
    <property type="entry name" value="BofC_C"/>
</dbReference>
<dbReference type="InterPro" id="IPR038117">
    <property type="entry name" value="BofC_C_sf"/>
</dbReference>
<dbReference type="Pfam" id="PF08977">
    <property type="entry name" value="BOFC_N"/>
    <property type="match status" value="1"/>
</dbReference>
<evidence type="ECO:0000313" key="4">
    <source>
        <dbReference type="EMBL" id="MBE4908120.1"/>
    </source>
</evidence>
<reference evidence="4 5" key="1">
    <citation type="submission" date="2020-10" db="EMBL/GenBank/DDBJ databases">
        <title>Bacillus sp. HD4P25, an endophyte from a halophyte.</title>
        <authorList>
            <person name="Sun J.-Q."/>
        </authorList>
    </citation>
    <scope>NUCLEOTIDE SEQUENCE [LARGE SCALE GENOMIC DNA]</scope>
    <source>
        <strain evidence="4 5">YIM 93174</strain>
    </source>
</reference>
<keyword evidence="1" id="KW-1133">Transmembrane helix</keyword>
<gene>
    <name evidence="4" type="ORF">IMZ08_08645</name>
</gene>
<evidence type="ECO:0000259" key="3">
    <source>
        <dbReference type="Pfam" id="PF08977"/>
    </source>
</evidence>
<feature type="domain" description="Bypass-of-forespore C N-terminal" evidence="3">
    <location>
        <begin position="58"/>
        <end position="108"/>
    </location>
</feature>
<comment type="caution">
    <text evidence="4">The sequence shown here is derived from an EMBL/GenBank/DDBJ whole genome shotgun (WGS) entry which is preliminary data.</text>
</comment>